<organism evidence="3 4">
    <name type="scientific">Rhodospirillum rubrum (strain ATCC 11170 / ATH 1.1.1 / DSM 467 / LMG 4362 / NCIMB 8255 / S1)</name>
    <dbReference type="NCBI Taxonomy" id="269796"/>
    <lineage>
        <taxon>Bacteria</taxon>
        <taxon>Pseudomonadati</taxon>
        <taxon>Pseudomonadota</taxon>
        <taxon>Alphaproteobacteria</taxon>
        <taxon>Rhodospirillales</taxon>
        <taxon>Rhodospirillaceae</taxon>
        <taxon>Rhodospirillum</taxon>
    </lineage>
</organism>
<dbReference type="eggNOG" id="COG1565">
    <property type="taxonomic scope" value="Bacteria"/>
</dbReference>
<sequence length="364" mass="38544">MGAEPSRPPGAAVEALIARLRSGPLPVEDWMAACLGEYYARGDVLGAGGDFITAPECTQIFGELLGLWSAVVWQAMGSPERINLVELGPGRGTLMADALRALAPVPAFRRALSVHLVETSPGLRARQKQKLRASGVTVFWHERLDTVPSGPMIVLANEFLDALPIRQYLRDAEGWRERLVGLAGEGPALTFTQGPLLGDPPPLAQPAHLQARVGEEIEVCPQAQAVVAQVAARLAADGGAGLFLDYGPAHSAPGDSLQALRRHRFAAVLENPGAVDLTAHVDFQAMARVAAAAGAAVDGIVQQGPFLQSLGLEARAGVLMANAATDQKREIRFAVRRLIDSSEMGTLFKVLGLRSPSMARLPGF</sequence>
<keyword evidence="1" id="KW-0489">Methyltransferase</keyword>
<dbReference type="PATRIC" id="fig|269796.9.peg.698"/>
<dbReference type="STRING" id="269796.Rru_A0642"/>
<dbReference type="GO" id="GO:0032259">
    <property type="term" value="P:methylation"/>
    <property type="evidence" value="ECO:0007669"/>
    <property type="project" value="UniProtKB-KW"/>
</dbReference>
<reference evidence="3 4" key="1">
    <citation type="journal article" date="2011" name="Stand. Genomic Sci.">
        <title>Complete genome sequence of Rhodospirillum rubrum type strain (S1).</title>
        <authorList>
            <person name="Munk A.C."/>
            <person name="Copeland A."/>
            <person name="Lucas S."/>
            <person name="Lapidus A."/>
            <person name="Del Rio T.G."/>
            <person name="Barry K."/>
            <person name="Detter J.C."/>
            <person name="Hammon N."/>
            <person name="Israni S."/>
            <person name="Pitluck S."/>
            <person name="Brettin T."/>
            <person name="Bruce D."/>
            <person name="Han C."/>
            <person name="Tapia R."/>
            <person name="Gilna P."/>
            <person name="Schmutz J."/>
            <person name="Larimer F."/>
            <person name="Land M."/>
            <person name="Kyrpides N.C."/>
            <person name="Mavromatis K."/>
            <person name="Richardson P."/>
            <person name="Rohde M."/>
            <person name="Goker M."/>
            <person name="Klenk H.P."/>
            <person name="Zhang Y."/>
            <person name="Roberts G.P."/>
            <person name="Reslewic S."/>
            <person name="Schwartz D.C."/>
        </authorList>
    </citation>
    <scope>NUCLEOTIDE SEQUENCE [LARGE SCALE GENOMIC DNA]</scope>
    <source>
        <strain evidence="4">ATCC 11170 / ATH 1.1.1 / DSM 467 / LMG 4362 / NCIMB 8255 / S1</strain>
    </source>
</reference>
<evidence type="ECO:0000313" key="3">
    <source>
        <dbReference type="EMBL" id="ABC21446.1"/>
    </source>
</evidence>
<keyword evidence="4" id="KW-1185">Reference proteome</keyword>
<keyword evidence="2" id="KW-0808">Transferase</keyword>
<dbReference type="PANTHER" id="PTHR12049">
    <property type="entry name" value="PROTEIN ARGININE METHYLTRANSFERASE NDUFAF7, MITOCHONDRIAL"/>
    <property type="match status" value="1"/>
</dbReference>
<dbReference type="PANTHER" id="PTHR12049:SF7">
    <property type="entry name" value="PROTEIN ARGININE METHYLTRANSFERASE NDUFAF7, MITOCHONDRIAL"/>
    <property type="match status" value="1"/>
</dbReference>
<dbReference type="PhylomeDB" id="Q2RWP9"/>
<dbReference type="SUPFAM" id="SSF53335">
    <property type="entry name" value="S-adenosyl-L-methionine-dependent methyltransferases"/>
    <property type="match status" value="1"/>
</dbReference>
<evidence type="ECO:0008006" key="5">
    <source>
        <dbReference type="Google" id="ProtNLM"/>
    </source>
</evidence>
<dbReference type="Gene3D" id="3.40.50.12710">
    <property type="match status" value="1"/>
</dbReference>
<accession>Q2RWP9</accession>
<name>Q2RWP9_RHORT</name>
<evidence type="ECO:0000256" key="1">
    <source>
        <dbReference type="ARBA" id="ARBA00022603"/>
    </source>
</evidence>
<proteinExistence type="predicted"/>
<dbReference type="RefSeq" id="WP_011388400.1">
    <property type="nucleotide sequence ID" value="NC_007643.1"/>
</dbReference>
<protein>
    <recommendedName>
        <fullName evidence="5">ATP synthase beta subunit/transription termination factor rho</fullName>
    </recommendedName>
</protein>
<dbReference type="InterPro" id="IPR029063">
    <property type="entry name" value="SAM-dependent_MTases_sf"/>
</dbReference>
<dbReference type="GO" id="GO:0035243">
    <property type="term" value="F:protein-arginine omega-N symmetric methyltransferase activity"/>
    <property type="evidence" value="ECO:0007669"/>
    <property type="project" value="TreeGrafter"/>
</dbReference>
<dbReference type="Pfam" id="PF02636">
    <property type="entry name" value="Methyltransf_28"/>
    <property type="match status" value="1"/>
</dbReference>
<dbReference type="Proteomes" id="UP000001929">
    <property type="component" value="Chromosome"/>
</dbReference>
<dbReference type="EMBL" id="CP000230">
    <property type="protein sequence ID" value="ABC21446.1"/>
    <property type="molecule type" value="Genomic_DNA"/>
</dbReference>
<evidence type="ECO:0000313" key="4">
    <source>
        <dbReference type="Proteomes" id="UP000001929"/>
    </source>
</evidence>
<dbReference type="EnsemblBacteria" id="ABC21446">
    <property type="protein sequence ID" value="ABC21446"/>
    <property type="gene ID" value="Rru_A0642"/>
</dbReference>
<dbReference type="InterPro" id="IPR003788">
    <property type="entry name" value="NDUFAF7"/>
</dbReference>
<evidence type="ECO:0000256" key="2">
    <source>
        <dbReference type="ARBA" id="ARBA00022679"/>
    </source>
</evidence>
<dbReference type="InterPro" id="IPR038375">
    <property type="entry name" value="NDUFAF7_sf"/>
</dbReference>
<dbReference type="AlphaFoldDB" id="Q2RWP9"/>
<gene>
    <name evidence="3" type="ordered locus">Rru_A0642</name>
</gene>
<dbReference type="HOGENOM" id="CLU_024840_3_0_5"/>
<dbReference type="KEGG" id="rru:Rru_A0642"/>